<dbReference type="InterPro" id="IPR044528">
    <property type="entry name" value="POD-like_MBL-fold"/>
</dbReference>
<dbReference type="GO" id="GO:0046872">
    <property type="term" value="F:metal ion binding"/>
    <property type="evidence" value="ECO:0007669"/>
    <property type="project" value="UniProtKB-KW"/>
</dbReference>
<dbReference type="GO" id="GO:0070813">
    <property type="term" value="P:hydrogen sulfide metabolic process"/>
    <property type="evidence" value="ECO:0007669"/>
    <property type="project" value="TreeGrafter"/>
</dbReference>
<dbReference type="SUPFAM" id="SSF56281">
    <property type="entry name" value="Metallo-hydrolase/oxidoreductase"/>
    <property type="match status" value="1"/>
</dbReference>
<dbReference type="Gene3D" id="3.40.250.10">
    <property type="entry name" value="Rhodanese-like domain"/>
    <property type="match status" value="2"/>
</dbReference>
<dbReference type="InterPro" id="IPR036866">
    <property type="entry name" value="RibonucZ/Hydroxyglut_hydro"/>
</dbReference>
<dbReference type="CDD" id="cd07724">
    <property type="entry name" value="POD-like_MBL-fold"/>
    <property type="match status" value="1"/>
</dbReference>
<dbReference type="EMBL" id="JACHZG010000001">
    <property type="protein sequence ID" value="MBB3327009.1"/>
    <property type="molecule type" value="Genomic_DNA"/>
</dbReference>
<comment type="caution">
    <text evidence="3">The sequence shown here is derived from an EMBL/GenBank/DDBJ whole genome shotgun (WGS) entry which is preliminary data.</text>
</comment>
<dbReference type="GO" id="GO:0006749">
    <property type="term" value="P:glutathione metabolic process"/>
    <property type="evidence" value="ECO:0007669"/>
    <property type="project" value="InterPro"/>
</dbReference>
<sequence length="458" mass="48853">MKVDVISTADLGDRSYLIAAGDTAVVVDPQRDIDRVETLLAERNLRCVVVLETHIHNDYVTGGFELARRTGAAYVVNAADPVTFERTAVVDGDTITAGPMTITAVATPGHTLSHLAYVITDPTDDSTAVFTGGSLLYGSVGRTDLLGDHLTRELTHHQFHSAHRLADLLDDATPVYPTHGFGSFCSAGSATGGDASTIGDEKRINDALTTADEETFVDTLIANLTAYPAYYAHMGPANLAGPGPANLAAPSTLGPDELRKQLDAGEWVVDLRDRTAYASDHLAGTVSIALGTQFSTYLGWLMPWGSSLTLIGDTPEDVTAAQRQLSRIGIDDLTGAATGSLDQIAGDHEHSHYPEVTFADPAFQPGSTLLDPEVTDQVVLDVRRDDERAGGFIEGSVHVPLHALLERLDELPAAQLWVHCASGFRASIAASLLDRADRDVVYINDNYSAAVDRHLTTT</sequence>
<proteinExistence type="predicted"/>
<evidence type="ECO:0000313" key="4">
    <source>
        <dbReference type="Proteomes" id="UP000565572"/>
    </source>
</evidence>
<keyword evidence="4" id="KW-1185">Reference proteome</keyword>
<evidence type="ECO:0000259" key="2">
    <source>
        <dbReference type="PROSITE" id="PS50206"/>
    </source>
</evidence>
<dbReference type="SMART" id="SM00849">
    <property type="entry name" value="Lactamase_B"/>
    <property type="match status" value="1"/>
</dbReference>
<name>A0A7W5JV90_9ACTN</name>
<dbReference type="InterPro" id="IPR036873">
    <property type="entry name" value="Rhodanese-like_dom_sf"/>
</dbReference>
<dbReference type="GO" id="GO:0016787">
    <property type="term" value="F:hydrolase activity"/>
    <property type="evidence" value="ECO:0007669"/>
    <property type="project" value="UniProtKB-KW"/>
</dbReference>
<dbReference type="InterPro" id="IPR051682">
    <property type="entry name" value="Mito_Persulfide_Diox"/>
</dbReference>
<dbReference type="RefSeq" id="WP_183337932.1">
    <property type="nucleotide sequence ID" value="NZ_JACHZG010000001.1"/>
</dbReference>
<keyword evidence="3" id="KW-0378">Hydrolase</keyword>
<dbReference type="CDD" id="cd00158">
    <property type="entry name" value="RHOD"/>
    <property type="match status" value="1"/>
</dbReference>
<dbReference type="GO" id="GO:0016740">
    <property type="term" value="F:transferase activity"/>
    <property type="evidence" value="ECO:0007669"/>
    <property type="project" value="UniProtKB-KW"/>
</dbReference>
<keyword evidence="1" id="KW-0479">Metal-binding</keyword>
<dbReference type="SUPFAM" id="SSF52821">
    <property type="entry name" value="Rhodanese/Cell cycle control phosphatase"/>
    <property type="match status" value="2"/>
</dbReference>
<dbReference type="GO" id="GO:0050313">
    <property type="term" value="F:sulfur dioxygenase activity"/>
    <property type="evidence" value="ECO:0007669"/>
    <property type="project" value="InterPro"/>
</dbReference>
<dbReference type="SMART" id="SM00450">
    <property type="entry name" value="RHOD"/>
    <property type="match status" value="1"/>
</dbReference>
<gene>
    <name evidence="3" type="ORF">FHX39_001953</name>
</gene>
<organism evidence="3 4">
    <name type="scientific">Microlunatus antarcticus</name>
    <dbReference type="NCBI Taxonomy" id="53388"/>
    <lineage>
        <taxon>Bacteria</taxon>
        <taxon>Bacillati</taxon>
        <taxon>Actinomycetota</taxon>
        <taxon>Actinomycetes</taxon>
        <taxon>Propionibacteriales</taxon>
        <taxon>Propionibacteriaceae</taxon>
        <taxon>Microlunatus</taxon>
    </lineage>
</organism>
<dbReference type="InterPro" id="IPR001279">
    <property type="entry name" value="Metallo-B-lactamas"/>
</dbReference>
<dbReference type="PROSITE" id="PS50206">
    <property type="entry name" value="RHODANESE_3"/>
    <property type="match status" value="1"/>
</dbReference>
<dbReference type="Gene3D" id="3.60.15.10">
    <property type="entry name" value="Ribonuclease Z/Hydroxyacylglutathione hydrolase-like"/>
    <property type="match status" value="1"/>
</dbReference>
<dbReference type="PANTHER" id="PTHR43084">
    <property type="entry name" value="PERSULFIDE DIOXYGENASE ETHE1"/>
    <property type="match status" value="1"/>
</dbReference>
<dbReference type="Proteomes" id="UP000565572">
    <property type="component" value="Unassembled WGS sequence"/>
</dbReference>
<accession>A0A7W5JV90</accession>
<dbReference type="PANTHER" id="PTHR43084:SF1">
    <property type="entry name" value="PERSULFIDE DIOXYGENASE ETHE1, MITOCHONDRIAL"/>
    <property type="match status" value="1"/>
</dbReference>
<dbReference type="Pfam" id="PF00753">
    <property type="entry name" value="Lactamase_B"/>
    <property type="match status" value="1"/>
</dbReference>
<feature type="domain" description="Rhodanese" evidence="2">
    <location>
        <begin position="373"/>
        <end position="456"/>
    </location>
</feature>
<reference evidence="3 4" key="1">
    <citation type="submission" date="2020-08" db="EMBL/GenBank/DDBJ databases">
        <title>Sequencing the genomes of 1000 actinobacteria strains.</title>
        <authorList>
            <person name="Klenk H.-P."/>
        </authorList>
    </citation>
    <scope>NUCLEOTIDE SEQUENCE [LARGE SCALE GENOMIC DNA]</scope>
    <source>
        <strain evidence="3 4">DSM 11053</strain>
    </source>
</reference>
<protein>
    <submittedName>
        <fullName evidence="3">Glyoxylase-like metal-dependent hydrolase (Beta-lactamase superfamily II)/rhodanese-related sulfurtransferase</fullName>
    </submittedName>
</protein>
<dbReference type="Pfam" id="PF00581">
    <property type="entry name" value="Rhodanese"/>
    <property type="match status" value="1"/>
</dbReference>
<dbReference type="AlphaFoldDB" id="A0A7W5JV90"/>
<dbReference type="InterPro" id="IPR001763">
    <property type="entry name" value="Rhodanese-like_dom"/>
</dbReference>
<evidence type="ECO:0000313" key="3">
    <source>
        <dbReference type="EMBL" id="MBB3327009.1"/>
    </source>
</evidence>
<keyword evidence="3" id="KW-0808">Transferase</keyword>
<evidence type="ECO:0000256" key="1">
    <source>
        <dbReference type="ARBA" id="ARBA00022723"/>
    </source>
</evidence>